<evidence type="ECO:0000313" key="2">
    <source>
        <dbReference type="EMBL" id="GIN64507.1"/>
    </source>
</evidence>
<keyword evidence="1" id="KW-0812">Transmembrane</keyword>
<keyword evidence="1" id="KW-0472">Membrane</keyword>
<keyword evidence="1" id="KW-1133">Transmembrane helix</keyword>
<dbReference type="EMBL" id="BORC01000015">
    <property type="protein sequence ID" value="GIN64507.1"/>
    <property type="molecule type" value="Genomic_DNA"/>
</dbReference>
<dbReference type="Proteomes" id="UP000682111">
    <property type="component" value="Unassembled WGS sequence"/>
</dbReference>
<accession>A0A920BWI8</accession>
<dbReference type="AlphaFoldDB" id="A0A920BWI8"/>
<comment type="caution">
    <text evidence="2">The sequence shown here is derived from an EMBL/GenBank/DDBJ whole genome shotgun (WGS) entry which is preliminary data.</text>
</comment>
<name>A0A920BWI8_9BACI</name>
<feature type="transmembrane region" description="Helical" evidence="1">
    <location>
        <begin position="95"/>
        <end position="112"/>
    </location>
</feature>
<keyword evidence="3" id="KW-1185">Reference proteome</keyword>
<reference evidence="2" key="1">
    <citation type="submission" date="2021-03" db="EMBL/GenBank/DDBJ databases">
        <title>Antimicrobial resistance genes in bacteria isolated from Japanese honey, and their potential for conferring macrolide and lincosamide resistance in the American foulbrood pathogen Paenibacillus larvae.</title>
        <authorList>
            <person name="Okamoto M."/>
            <person name="Kumagai M."/>
            <person name="Kanamori H."/>
            <person name="Takamatsu D."/>
        </authorList>
    </citation>
    <scope>NUCLEOTIDE SEQUENCE</scope>
    <source>
        <strain evidence="2">J27TS8</strain>
    </source>
</reference>
<feature type="transmembrane region" description="Helical" evidence="1">
    <location>
        <begin position="48"/>
        <end position="69"/>
    </location>
</feature>
<sequence length="118" mass="13993">MKQFIFGVLEYVRVIVIFVFLFLIFGFINNYVVYIITGENIESYTSNTLFQILLFLQAIGYFLLIMLLYRNRLQFYGWLKSKSSKAFSRKSSQKMLIISIVFICLFYLFALFDLGKII</sequence>
<proteinExistence type="predicted"/>
<organism evidence="2 3">
    <name type="scientific">Robertmurraya siralis</name>
    <dbReference type="NCBI Taxonomy" id="77777"/>
    <lineage>
        <taxon>Bacteria</taxon>
        <taxon>Bacillati</taxon>
        <taxon>Bacillota</taxon>
        <taxon>Bacilli</taxon>
        <taxon>Bacillales</taxon>
        <taxon>Bacillaceae</taxon>
        <taxon>Robertmurraya</taxon>
    </lineage>
</organism>
<gene>
    <name evidence="2" type="ORF">J27TS8_45000</name>
</gene>
<feature type="transmembrane region" description="Helical" evidence="1">
    <location>
        <begin position="12"/>
        <end position="36"/>
    </location>
</feature>
<evidence type="ECO:0000256" key="1">
    <source>
        <dbReference type="SAM" id="Phobius"/>
    </source>
</evidence>
<evidence type="ECO:0000313" key="3">
    <source>
        <dbReference type="Proteomes" id="UP000682111"/>
    </source>
</evidence>
<protein>
    <submittedName>
        <fullName evidence="2">Uncharacterized protein</fullName>
    </submittedName>
</protein>